<dbReference type="KEGG" id="nasi:112408565"/>
<dbReference type="Proteomes" id="UP000252040">
    <property type="component" value="Unplaced"/>
</dbReference>
<evidence type="ECO:0000313" key="3">
    <source>
        <dbReference type="RefSeq" id="XP_024613972.1"/>
    </source>
</evidence>
<dbReference type="AlphaFoldDB" id="A0A341CJ80"/>
<protein>
    <submittedName>
        <fullName evidence="3">Uncharacterized protein LOC112408565</fullName>
    </submittedName>
</protein>
<feature type="compositionally biased region" description="Basic and acidic residues" evidence="1">
    <location>
        <begin position="110"/>
        <end position="120"/>
    </location>
</feature>
<gene>
    <name evidence="3" type="primary">LOC112408565</name>
</gene>
<dbReference type="InParanoid" id="A0A341CJ80"/>
<sequence>MPAPALLRNPTFTVTWGEVQSWDCDVPIKTGGLGSRPGVDALRPRSSLRASDGHRGSRWPGVGAGRGFIEDIHRPVTREKAHAQATATCPRRPRVASPRFPRPDLTPCPEKYRGAPRDVDVPVPTGHQSLSFQAQQEGTSPNGSEGTLLPLHWGHQEGPQGCGVTARIPATAARPATLPKEREHKTPFPEGCPFARGCFGSPDRSGRPVVQVFSLGRHRPCVVRGSREGTQCAADKTSLEAAGSPPLRLPPFWKSPVVNRNPSHDSVRQLADKTCASDCPYL</sequence>
<proteinExistence type="predicted"/>
<reference evidence="3" key="1">
    <citation type="submission" date="2025-08" db="UniProtKB">
        <authorList>
            <consortium name="RefSeq"/>
        </authorList>
    </citation>
    <scope>IDENTIFICATION</scope>
    <source>
        <tissue evidence="3">Meat</tissue>
    </source>
</reference>
<dbReference type="GeneID" id="112408565"/>
<evidence type="ECO:0000313" key="2">
    <source>
        <dbReference type="Proteomes" id="UP000252040"/>
    </source>
</evidence>
<name>A0A341CJ80_NEOAA</name>
<feature type="region of interest" description="Disordered" evidence="1">
    <location>
        <begin position="81"/>
        <end position="126"/>
    </location>
</feature>
<evidence type="ECO:0000256" key="1">
    <source>
        <dbReference type="SAM" id="MobiDB-lite"/>
    </source>
</evidence>
<accession>A0A341CJ80</accession>
<dbReference type="RefSeq" id="XP_024613972.1">
    <property type="nucleotide sequence ID" value="XM_024758204.1"/>
</dbReference>
<feature type="region of interest" description="Disordered" evidence="1">
    <location>
        <begin position="35"/>
        <end position="62"/>
    </location>
</feature>
<keyword evidence="2" id="KW-1185">Reference proteome</keyword>
<organism evidence="2 3">
    <name type="scientific">Neophocaena asiaeorientalis asiaeorientalis</name>
    <name type="common">Yangtze finless porpoise</name>
    <name type="synonym">Neophocaena phocaenoides subsp. asiaeorientalis</name>
    <dbReference type="NCBI Taxonomy" id="1706337"/>
    <lineage>
        <taxon>Eukaryota</taxon>
        <taxon>Metazoa</taxon>
        <taxon>Chordata</taxon>
        <taxon>Craniata</taxon>
        <taxon>Vertebrata</taxon>
        <taxon>Euteleostomi</taxon>
        <taxon>Mammalia</taxon>
        <taxon>Eutheria</taxon>
        <taxon>Laurasiatheria</taxon>
        <taxon>Artiodactyla</taxon>
        <taxon>Whippomorpha</taxon>
        <taxon>Cetacea</taxon>
        <taxon>Odontoceti</taxon>
        <taxon>Phocoenidae</taxon>
        <taxon>Neophocaena</taxon>
    </lineage>
</organism>